<keyword evidence="4" id="KW-0288">FMN</keyword>
<organism evidence="7 8">
    <name type="scientific">Methanobrevibacter arboriphilus JCM 13429 = DSM 1125</name>
    <dbReference type="NCBI Taxonomy" id="1300164"/>
    <lineage>
        <taxon>Archaea</taxon>
        <taxon>Methanobacteriati</taxon>
        <taxon>Methanobacteriota</taxon>
        <taxon>Methanomada group</taxon>
        <taxon>Methanobacteria</taxon>
        <taxon>Methanobacteriales</taxon>
        <taxon>Methanobacteriaceae</taxon>
        <taxon>Methanobrevibacter</taxon>
    </lineage>
</organism>
<name>A0A1V6N519_METAZ</name>
<keyword evidence="8" id="KW-1185">Reference proteome</keyword>
<dbReference type="PANTHER" id="PTHR43673:SF2">
    <property type="entry name" value="NITROREDUCTASE"/>
    <property type="match status" value="1"/>
</dbReference>
<comment type="similarity">
    <text evidence="2">Belongs to the nitroreductase family.</text>
</comment>
<feature type="domain" description="Nitroreductase" evidence="6">
    <location>
        <begin position="8"/>
        <end position="162"/>
    </location>
</feature>
<evidence type="ECO:0000256" key="3">
    <source>
        <dbReference type="ARBA" id="ARBA00022630"/>
    </source>
</evidence>
<protein>
    <submittedName>
        <fullName evidence="7">Putative dehydrogenase</fullName>
    </submittedName>
</protein>
<comment type="cofactor">
    <cofactor evidence="1">
        <name>FMN</name>
        <dbReference type="ChEBI" id="CHEBI:58210"/>
    </cofactor>
</comment>
<dbReference type="RefSeq" id="WP_080459345.1">
    <property type="nucleotide sequence ID" value="NZ_JXMW01000001.1"/>
</dbReference>
<evidence type="ECO:0000256" key="4">
    <source>
        <dbReference type="ARBA" id="ARBA00022643"/>
    </source>
</evidence>
<dbReference type="Proteomes" id="UP000191661">
    <property type="component" value="Unassembled WGS sequence"/>
</dbReference>
<reference evidence="7 8" key="1">
    <citation type="submission" date="2014-12" db="EMBL/GenBank/DDBJ databases">
        <title>Genome sequence of Methanobrevibacter arboriphilicus DH1, DSM1125.</title>
        <authorList>
            <person name="Poehlein A."/>
            <person name="Thauer R.K."/>
            <person name="Seedorf H."/>
            <person name="Daniel R."/>
        </authorList>
    </citation>
    <scope>NUCLEOTIDE SEQUENCE [LARGE SCALE GENOMIC DNA]</scope>
    <source>
        <strain evidence="7 8">DH1</strain>
    </source>
</reference>
<evidence type="ECO:0000256" key="1">
    <source>
        <dbReference type="ARBA" id="ARBA00001917"/>
    </source>
</evidence>
<dbReference type="AlphaFoldDB" id="A0A1V6N519"/>
<dbReference type="InterPro" id="IPR000415">
    <property type="entry name" value="Nitroreductase-like"/>
</dbReference>
<evidence type="ECO:0000256" key="2">
    <source>
        <dbReference type="ARBA" id="ARBA00007118"/>
    </source>
</evidence>
<comment type="caution">
    <text evidence="7">The sequence shown here is derived from an EMBL/GenBank/DDBJ whole genome shotgun (WGS) entry which is preliminary data.</text>
</comment>
<evidence type="ECO:0000313" key="8">
    <source>
        <dbReference type="Proteomes" id="UP000191661"/>
    </source>
</evidence>
<dbReference type="InterPro" id="IPR029479">
    <property type="entry name" value="Nitroreductase"/>
</dbReference>
<dbReference type="EMBL" id="JXMW01000001">
    <property type="protein sequence ID" value="OQD59712.1"/>
    <property type="molecule type" value="Genomic_DNA"/>
</dbReference>
<proteinExistence type="inferred from homology"/>
<sequence length="182" mass="20242">MKDVFDVINGRRSIRSYKKEQLKDEEIEKIINAGFMAPTARGEEPWHFTVIQDRKLLKEMNDIGIKNMASSGDKFLESIANSGKNILHNAPTVIIISGNESASDIKADCSAAIENILLAAEGLDIGSCWIGLIKAYFQDPESSTKLKIPDGYVPLYGVTLGYKDVKKQGNPNRNENVVNWIR</sequence>
<dbReference type="GO" id="GO:0016491">
    <property type="term" value="F:oxidoreductase activity"/>
    <property type="evidence" value="ECO:0007669"/>
    <property type="project" value="UniProtKB-KW"/>
</dbReference>
<evidence type="ECO:0000313" key="7">
    <source>
        <dbReference type="EMBL" id="OQD59712.1"/>
    </source>
</evidence>
<evidence type="ECO:0000259" key="6">
    <source>
        <dbReference type="Pfam" id="PF00881"/>
    </source>
</evidence>
<evidence type="ECO:0000256" key="5">
    <source>
        <dbReference type="ARBA" id="ARBA00023002"/>
    </source>
</evidence>
<dbReference type="Gene3D" id="3.40.109.10">
    <property type="entry name" value="NADH Oxidase"/>
    <property type="match status" value="1"/>
</dbReference>
<dbReference type="Pfam" id="PF00881">
    <property type="entry name" value="Nitroreductase"/>
    <property type="match status" value="1"/>
</dbReference>
<dbReference type="PANTHER" id="PTHR43673">
    <property type="entry name" value="NAD(P)H NITROREDUCTASE YDGI-RELATED"/>
    <property type="match status" value="1"/>
</dbReference>
<keyword evidence="5" id="KW-0560">Oxidoreductase</keyword>
<accession>A0A1V6N519</accession>
<keyword evidence="3" id="KW-0285">Flavoprotein</keyword>
<gene>
    <name evidence="7" type="ORF">MBBAR_1c01090</name>
</gene>
<dbReference type="OrthoDB" id="105365at2157"/>
<dbReference type="SUPFAM" id="SSF55469">
    <property type="entry name" value="FMN-dependent nitroreductase-like"/>
    <property type="match status" value="1"/>
</dbReference>